<evidence type="ECO:0008006" key="2">
    <source>
        <dbReference type="Google" id="ProtNLM"/>
    </source>
</evidence>
<protein>
    <recommendedName>
        <fullName evidence="2">DnaA-binding chromosome replication initiation factor</fullName>
    </recommendedName>
</protein>
<reference evidence="1" key="1">
    <citation type="submission" date="2015-11" db="EMBL/GenBank/DDBJ databases">
        <authorList>
            <person name="Zhang Y."/>
            <person name="Guo Z."/>
        </authorList>
    </citation>
    <scope>NUCLEOTIDE SEQUENCE</scope>
    <source>
        <strain evidence="1">BN30871</strain>
    </source>
</reference>
<gene>
    <name evidence="1" type="ORF">BN3087_240009</name>
</gene>
<sequence length="182" mass="21590">MQNLLSWTLEAIREENSDFSWMEEYRFEWTPLVNNFLEHILNGQSVFILTDTPRKWFGDYIQSKINDISKNRPFLPFYQLSKLFSSLEEMQNIQDLQLLEDMLDISFPNGYVIWYIGRDDSPYTKLVFKKDNSFLWIVDSQIQNAFHLNGNDSLFDIKLLQLFKLFDGSLSEALYGNIEIES</sequence>
<dbReference type="InterPro" id="IPR021011">
    <property type="entry name" value="HobA"/>
</dbReference>
<organism evidence="1">
    <name type="scientific">Sulfurovum sp. enrichment culture clone C5</name>
    <dbReference type="NCBI Taxonomy" id="497650"/>
    <lineage>
        <taxon>Bacteria</taxon>
        <taxon>Pseudomonadati</taxon>
        <taxon>Campylobacterota</taxon>
        <taxon>Epsilonproteobacteria</taxon>
        <taxon>Campylobacterales</taxon>
        <taxon>Sulfurovaceae</taxon>
        <taxon>Sulfurovum</taxon>
        <taxon>environmental samples</taxon>
    </lineage>
</organism>
<dbReference type="EMBL" id="FAXN01000023">
    <property type="protein sequence ID" value="CUV65270.1"/>
    <property type="molecule type" value="Genomic_DNA"/>
</dbReference>
<evidence type="ECO:0000313" key="1">
    <source>
        <dbReference type="EMBL" id="CUV65270.1"/>
    </source>
</evidence>
<dbReference type="Pfam" id="PF12163">
    <property type="entry name" value="HobA"/>
    <property type="match status" value="1"/>
</dbReference>
<name>A0A0S4XNC7_9BACT</name>
<accession>A0A0S4XNC7</accession>
<dbReference type="InterPro" id="IPR038381">
    <property type="entry name" value="HobA_sf"/>
</dbReference>
<proteinExistence type="predicted"/>
<dbReference type="AlphaFoldDB" id="A0A0S4XNC7"/>
<dbReference type="Gene3D" id="3.40.50.11670">
    <property type="entry name" value="DNA replication regulator HobA"/>
    <property type="match status" value="1"/>
</dbReference>